<protein>
    <submittedName>
        <fullName evidence="3">Uncharacterized protein</fullName>
    </submittedName>
</protein>
<keyword evidence="2" id="KW-0732">Signal</keyword>
<name>A0A9Q0JXC2_9MAGN</name>
<dbReference type="AlphaFoldDB" id="A0A9Q0JXC2"/>
<evidence type="ECO:0000313" key="4">
    <source>
        <dbReference type="Proteomes" id="UP001141806"/>
    </source>
</evidence>
<proteinExistence type="predicted"/>
<feature type="signal peptide" evidence="2">
    <location>
        <begin position="1"/>
        <end position="15"/>
    </location>
</feature>
<evidence type="ECO:0000256" key="1">
    <source>
        <dbReference type="SAM" id="MobiDB-lite"/>
    </source>
</evidence>
<evidence type="ECO:0000313" key="3">
    <source>
        <dbReference type="EMBL" id="KAJ4953718.1"/>
    </source>
</evidence>
<feature type="region of interest" description="Disordered" evidence="1">
    <location>
        <begin position="98"/>
        <end position="155"/>
    </location>
</feature>
<evidence type="ECO:0000256" key="2">
    <source>
        <dbReference type="SAM" id="SignalP"/>
    </source>
</evidence>
<keyword evidence="4" id="KW-1185">Reference proteome</keyword>
<sequence length="155" mass="16589">MFAILAVVMLDLTQGWLLAEGAVSQSMTTGDVAYQLLQRQGLSGTGVTAGTLDIQGRVSGLGRASGSTVNVDGIEMQLIGQSRDPLSYVGGIFDSAVPQQQDAKGDDRRGFSSAVQRGGDDYVMDVAGRDRRPNKKRRQWTASEKGKNPVHEHPV</sequence>
<dbReference type="Proteomes" id="UP001141806">
    <property type="component" value="Unassembled WGS sequence"/>
</dbReference>
<accession>A0A9Q0JXC2</accession>
<organism evidence="3 4">
    <name type="scientific">Protea cynaroides</name>
    <dbReference type="NCBI Taxonomy" id="273540"/>
    <lineage>
        <taxon>Eukaryota</taxon>
        <taxon>Viridiplantae</taxon>
        <taxon>Streptophyta</taxon>
        <taxon>Embryophyta</taxon>
        <taxon>Tracheophyta</taxon>
        <taxon>Spermatophyta</taxon>
        <taxon>Magnoliopsida</taxon>
        <taxon>Proteales</taxon>
        <taxon>Proteaceae</taxon>
        <taxon>Protea</taxon>
    </lineage>
</organism>
<gene>
    <name evidence="3" type="ORF">NE237_030550</name>
</gene>
<feature type="chain" id="PRO_5040143264" evidence="2">
    <location>
        <begin position="16"/>
        <end position="155"/>
    </location>
</feature>
<comment type="caution">
    <text evidence="3">The sequence shown here is derived from an EMBL/GenBank/DDBJ whole genome shotgun (WGS) entry which is preliminary data.</text>
</comment>
<dbReference type="EMBL" id="JAMYWD010000012">
    <property type="protein sequence ID" value="KAJ4953718.1"/>
    <property type="molecule type" value="Genomic_DNA"/>
</dbReference>
<feature type="compositionally biased region" description="Basic and acidic residues" evidence="1">
    <location>
        <begin position="144"/>
        <end position="155"/>
    </location>
</feature>
<reference evidence="3" key="1">
    <citation type="journal article" date="2023" name="Plant J.">
        <title>The genome of the king protea, Protea cynaroides.</title>
        <authorList>
            <person name="Chang J."/>
            <person name="Duong T.A."/>
            <person name="Schoeman C."/>
            <person name="Ma X."/>
            <person name="Roodt D."/>
            <person name="Barker N."/>
            <person name="Li Z."/>
            <person name="Van de Peer Y."/>
            <person name="Mizrachi E."/>
        </authorList>
    </citation>
    <scope>NUCLEOTIDE SEQUENCE</scope>
    <source>
        <tissue evidence="3">Young leaves</tissue>
    </source>
</reference>